<dbReference type="InterPro" id="IPR011011">
    <property type="entry name" value="Znf_FYVE_PHD"/>
</dbReference>
<feature type="region of interest" description="Disordered" evidence="6">
    <location>
        <begin position="179"/>
        <end position="200"/>
    </location>
</feature>
<dbReference type="Gene3D" id="2.60.120.920">
    <property type="match status" value="1"/>
</dbReference>
<dbReference type="PROSITE" id="PS50188">
    <property type="entry name" value="B302_SPRY"/>
    <property type="match status" value="1"/>
</dbReference>
<feature type="compositionally biased region" description="Polar residues" evidence="6">
    <location>
        <begin position="1"/>
        <end position="11"/>
    </location>
</feature>
<dbReference type="SUPFAM" id="SSF57903">
    <property type="entry name" value="FYVE/PHD zinc finger"/>
    <property type="match status" value="1"/>
</dbReference>
<evidence type="ECO:0000256" key="3">
    <source>
        <dbReference type="ARBA" id="ARBA00022771"/>
    </source>
</evidence>
<dbReference type="GO" id="GO:0048188">
    <property type="term" value="C:Set1C/COMPASS complex"/>
    <property type="evidence" value="ECO:0007669"/>
    <property type="project" value="InterPro"/>
</dbReference>
<evidence type="ECO:0000313" key="8">
    <source>
        <dbReference type="EMBL" id="CAH1407698.1"/>
    </source>
</evidence>
<dbReference type="InterPro" id="IPR001965">
    <property type="entry name" value="Znf_PHD"/>
</dbReference>
<feature type="region of interest" description="Disordered" evidence="6">
    <location>
        <begin position="280"/>
        <end position="326"/>
    </location>
</feature>
<dbReference type="EMBL" id="OV725083">
    <property type="protein sequence ID" value="CAH1407698.1"/>
    <property type="molecule type" value="Genomic_DNA"/>
</dbReference>
<dbReference type="CDD" id="cd15583">
    <property type="entry name" value="PHD_ash2p_like"/>
    <property type="match status" value="1"/>
</dbReference>
<dbReference type="InterPro" id="IPR019786">
    <property type="entry name" value="Zinc_finger_PHD-type_CS"/>
</dbReference>
<keyword evidence="9" id="KW-1185">Reference proteome</keyword>
<comment type="subcellular location">
    <subcellularLocation>
        <location evidence="1">Nucleus</location>
    </subcellularLocation>
</comment>
<dbReference type="InterPro" id="IPR049455">
    <property type="entry name" value="ASH2-like_PHD"/>
</dbReference>
<evidence type="ECO:0000259" key="7">
    <source>
        <dbReference type="PROSITE" id="PS50188"/>
    </source>
</evidence>
<dbReference type="CDD" id="cd12872">
    <property type="entry name" value="SPRY_Ash2"/>
    <property type="match status" value="1"/>
</dbReference>
<keyword evidence="2" id="KW-0479">Metal-binding</keyword>
<dbReference type="InterPro" id="IPR000637">
    <property type="entry name" value="HMGI/Y_DNA-bd_CS"/>
</dbReference>
<dbReference type="Pfam" id="PF21257">
    <property type="entry name" value="PHD_ash2p_like"/>
    <property type="match status" value="1"/>
</dbReference>
<evidence type="ECO:0000256" key="1">
    <source>
        <dbReference type="ARBA" id="ARBA00004123"/>
    </source>
</evidence>
<feature type="domain" description="B30.2/SPRY" evidence="7">
    <location>
        <begin position="356"/>
        <end position="578"/>
    </location>
</feature>
<dbReference type="SUPFAM" id="SSF49899">
    <property type="entry name" value="Concanavalin A-like lectins/glucanases"/>
    <property type="match status" value="1"/>
</dbReference>
<dbReference type="InterPro" id="IPR001870">
    <property type="entry name" value="B30.2/SPRY"/>
</dbReference>
<evidence type="ECO:0000313" key="9">
    <source>
        <dbReference type="Proteomes" id="UP001152798"/>
    </source>
</evidence>
<dbReference type="Proteomes" id="UP001152798">
    <property type="component" value="Chromosome 7"/>
</dbReference>
<dbReference type="InterPro" id="IPR013320">
    <property type="entry name" value="ConA-like_dom_sf"/>
</dbReference>
<evidence type="ECO:0000256" key="4">
    <source>
        <dbReference type="ARBA" id="ARBA00022833"/>
    </source>
</evidence>
<dbReference type="AlphaFoldDB" id="A0A9P0MZ38"/>
<dbReference type="GO" id="GO:0006355">
    <property type="term" value="P:regulation of DNA-templated transcription"/>
    <property type="evidence" value="ECO:0007669"/>
    <property type="project" value="InterPro"/>
</dbReference>
<sequence length="624" mass="70704">MSNSEEQSIPSTEEVKESQPPSPLTDADSQTAEGNKCDEKVAESEKSDADTQNDKTERDDGNCYCGKERNLNIIELLCANCNRWFHESCIGYQLGKLVPFMLNYVFVCKNCSNTGLESFKKNPPLFPQICITAIANLMQTSIKEGNPKIQFTKDKDIIPFIESHWEGITTFAKRVKQSMHSSVNSTEPTGKRPRGRPRRRWENCVRSDVVDMGFDGVQRREVLRALVKDTNVSFLCEDSPEEGTVYSLIQQDLTQIKPNYEAMIKQGQLKVTDMGVQHGKQGLKHASGGGTMRRNAKRKVPESGQGPGKKSRGDVSLPKLPAHGYPMEHPYNKDGYRYILAEPDPHAPFRQEFDESSDWAGKPIPGWLYRTLVPGTVLLALHDRAPQLRVSEDRLSVTGEKGYCMVRATHCVSKGTWYYEVTVDDMKDGSASRLGWCQEYANLQAPLGYDKFGYAWRSRKGTRFHESRGKHYSDGYGEGDTLGFLIHLPHDENKSYIPVTYKDKPLVKFKSHLYYEEKDRVAEFLKNLTVLPGSKIVFFKNGVCQGDAFLDIYGGSYYPAVSLHKNATATINFGPHFKYPPSEEEFSYKGMYLKSEEAIREQTMADILYLTENDGKLRLDTYYV</sequence>
<accession>A0A9P0MZ38</accession>
<dbReference type="SMART" id="SM00249">
    <property type="entry name" value="PHD"/>
    <property type="match status" value="1"/>
</dbReference>
<gene>
    <name evidence="8" type="ORF">NEZAVI_LOCUS15361</name>
</gene>
<keyword evidence="4" id="KW-0862">Zinc</keyword>
<keyword evidence="5" id="KW-0539">Nucleus</keyword>
<organism evidence="8 9">
    <name type="scientific">Nezara viridula</name>
    <name type="common">Southern green stink bug</name>
    <name type="synonym">Cimex viridulus</name>
    <dbReference type="NCBI Taxonomy" id="85310"/>
    <lineage>
        <taxon>Eukaryota</taxon>
        <taxon>Metazoa</taxon>
        <taxon>Ecdysozoa</taxon>
        <taxon>Arthropoda</taxon>
        <taxon>Hexapoda</taxon>
        <taxon>Insecta</taxon>
        <taxon>Pterygota</taxon>
        <taxon>Neoptera</taxon>
        <taxon>Paraneoptera</taxon>
        <taxon>Hemiptera</taxon>
        <taxon>Heteroptera</taxon>
        <taxon>Panheteroptera</taxon>
        <taxon>Pentatomomorpha</taxon>
        <taxon>Pentatomoidea</taxon>
        <taxon>Pentatomidae</taxon>
        <taxon>Pentatominae</taxon>
        <taxon>Nezara</taxon>
    </lineage>
</organism>
<keyword evidence="3" id="KW-0863">Zinc-finger</keyword>
<dbReference type="SMART" id="SM00449">
    <property type="entry name" value="SPRY"/>
    <property type="match status" value="1"/>
</dbReference>
<dbReference type="InterPro" id="IPR003877">
    <property type="entry name" value="SPRY_dom"/>
</dbReference>
<dbReference type="InterPro" id="IPR043136">
    <property type="entry name" value="B30.2/SPRY_sf"/>
</dbReference>
<dbReference type="PANTHER" id="PTHR10598:SF0">
    <property type="entry name" value="SET1_ASH2 HISTONE METHYLTRANSFERASE COMPLEX SUBUNIT ASH2"/>
    <property type="match status" value="1"/>
</dbReference>
<dbReference type="GO" id="GO:0008270">
    <property type="term" value="F:zinc ion binding"/>
    <property type="evidence" value="ECO:0007669"/>
    <property type="project" value="UniProtKB-KW"/>
</dbReference>
<evidence type="ECO:0000256" key="2">
    <source>
        <dbReference type="ARBA" id="ARBA00022723"/>
    </source>
</evidence>
<feature type="compositionally biased region" description="Basic and acidic residues" evidence="6">
    <location>
        <begin position="35"/>
        <end position="59"/>
    </location>
</feature>
<feature type="compositionally biased region" description="Polar residues" evidence="6">
    <location>
        <begin position="179"/>
        <end position="188"/>
    </location>
</feature>
<dbReference type="PANTHER" id="PTHR10598">
    <property type="entry name" value="SET1/ASH2 HISTONE METHYLTRANSFERASE COMPLEX SUBUNIT ASH2"/>
    <property type="match status" value="1"/>
</dbReference>
<dbReference type="GO" id="GO:0000976">
    <property type="term" value="F:transcription cis-regulatory region binding"/>
    <property type="evidence" value="ECO:0007669"/>
    <property type="project" value="TreeGrafter"/>
</dbReference>
<name>A0A9P0MZ38_NEZVI</name>
<dbReference type="PROSITE" id="PS00354">
    <property type="entry name" value="HMGI_Y"/>
    <property type="match status" value="1"/>
</dbReference>
<reference evidence="8" key="1">
    <citation type="submission" date="2022-01" db="EMBL/GenBank/DDBJ databases">
        <authorList>
            <person name="King R."/>
        </authorList>
    </citation>
    <scope>NUCLEOTIDE SEQUENCE</scope>
</reference>
<proteinExistence type="predicted"/>
<evidence type="ECO:0000256" key="5">
    <source>
        <dbReference type="ARBA" id="ARBA00023242"/>
    </source>
</evidence>
<dbReference type="OrthoDB" id="10266026at2759"/>
<dbReference type="Gene3D" id="3.90.980.20">
    <property type="match status" value="1"/>
</dbReference>
<protein>
    <recommendedName>
        <fullName evidence="7">B30.2/SPRY domain-containing protein</fullName>
    </recommendedName>
</protein>
<dbReference type="InterPro" id="IPR053835">
    <property type="entry name" value="ASH2L-like_WH"/>
</dbReference>
<evidence type="ECO:0000256" key="6">
    <source>
        <dbReference type="SAM" id="MobiDB-lite"/>
    </source>
</evidence>
<dbReference type="PROSITE" id="PS01359">
    <property type="entry name" value="ZF_PHD_1"/>
    <property type="match status" value="1"/>
</dbReference>
<feature type="region of interest" description="Disordered" evidence="6">
    <location>
        <begin position="1"/>
        <end position="59"/>
    </location>
</feature>
<dbReference type="InterPro" id="IPR037353">
    <property type="entry name" value="ASH2"/>
</dbReference>
<dbReference type="Pfam" id="PF00622">
    <property type="entry name" value="SPRY"/>
    <property type="match status" value="1"/>
</dbReference>
<dbReference type="Pfam" id="PF21198">
    <property type="entry name" value="ASH2L-like_WH"/>
    <property type="match status" value="2"/>
</dbReference>